<name>A0A6A3J4D3_9STRA</name>
<dbReference type="Proteomes" id="UP000460718">
    <property type="component" value="Unassembled WGS sequence"/>
</dbReference>
<feature type="compositionally biased region" description="Acidic residues" evidence="1">
    <location>
        <begin position="172"/>
        <end position="182"/>
    </location>
</feature>
<reference evidence="2 3" key="1">
    <citation type="submission" date="2018-09" db="EMBL/GenBank/DDBJ databases">
        <title>Genomic investigation of the strawberry pathogen Phytophthora fragariae indicates pathogenicity is determined by transcriptional variation in three key races.</title>
        <authorList>
            <person name="Adams T.M."/>
            <person name="Armitage A.D."/>
            <person name="Sobczyk M.K."/>
            <person name="Bates H.J."/>
            <person name="Dunwell J.M."/>
            <person name="Nellist C.F."/>
            <person name="Harrison R.J."/>
        </authorList>
    </citation>
    <scope>NUCLEOTIDE SEQUENCE [LARGE SCALE GENOMIC DNA]</scope>
    <source>
        <strain evidence="2 3">SCRP245</strain>
    </source>
</reference>
<protein>
    <submittedName>
        <fullName evidence="2">Uncharacterized protein</fullName>
    </submittedName>
</protein>
<organism evidence="2 3">
    <name type="scientific">Phytophthora fragariae</name>
    <dbReference type="NCBI Taxonomy" id="53985"/>
    <lineage>
        <taxon>Eukaryota</taxon>
        <taxon>Sar</taxon>
        <taxon>Stramenopiles</taxon>
        <taxon>Oomycota</taxon>
        <taxon>Peronosporomycetes</taxon>
        <taxon>Peronosporales</taxon>
        <taxon>Peronosporaceae</taxon>
        <taxon>Phytophthora</taxon>
    </lineage>
</organism>
<evidence type="ECO:0000313" key="3">
    <source>
        <dbReference type="Proteomes" id="UP000460718"/>
    </source>
</evidence>
<proteinExistence type="predicted"/>
<dbReference type="AlphaFoldDB" id="A0A6A3J4D3"/>
<gene>
    <name evidence="2" type="ORF">PF011_g19655</name>
</gene>
<accession>A0A6A3J4D3</accession>
<comment type="caution">
    <text evidence="2">The sequence shown here is derived from an EMBL/GenBank/DDBJ whole genome shotgun (WGS) entry which is preliminary data.</text>
</comment>
<evidence type="ECO:0000313" key="2">
    <source>
        <dbReference type="EMBL" id="KAE8987245.1"/>
    </source>
</evidence>
<evidence type="ECO:0000256" key="1">
    <source>
        <dbReference type="SAM" id="MobiDB-lite"/>
    </source>
</evidence>
<feature type="region of interest" description="Disordered" evidence="1">
    <location>
        <begin position="20"/>
        <end position="48"/>
    </location>
</feature>
<feature type="compositionally biased region" description="Low complexity" evidence="1">
    <location>
        <begin position="150"/>
        <end position="169"/>
    </location>
</feature>
<sequence>MDAAMREIRWLKRIMEELGDDREAAKEQDAGNQQEAQSPVDVDDEDDSELDCLLRRAMLLLRAKARGVKAPEPEEDEGDDELDQLLQRALLLLRQRSTKDVHLNGGRGEQVLEAAAASTVVEQDDDDNELDRLLRRAMLLFAERRRLSAPDSAATDASSTVATVSGSPSLTDGEDDDEEDEELDRLLRQVMTLLRRRLRVLANNQEPDGELEFSTPIVTPIDWRKALCLQQLDKLQTKKMLGSQKRHREDTQESVANRKTKRARCLLELQQAAEVVDVHTEAQATSPGSMSETHDKESIATAATTRLATATEVKIATVAVDQQLQQPATVNPVPIAERPRLVNAAEQTSREDSCDDDELLSLRASNEKLSEENSVLKQQLQDRASDARMVLLLQEQVQRLQQRELEVMRALARA</sequence>
<feature type="region of interest" description="Disordered" evidence="1">
    <location>
        <begin position="150"/>
        <end position="182"/>
    </location>
</feature>
<dbReference type="EMBL" id="QXFW01001684">
    <property type="protein sequence ID" value="KAE8987245.1"/>
    <property type="molecule type" value="Genomic_DNA"/>
</dbReference>
<feature type="compositionally biased region" description="Basic and acidic residues" evidence="1">
    <location>
        <begin position="20"/>
        <end position="29"/>
    </location>
</feature>